<evidence type="ECO:0000256" key="5">
    <source>
        <dbReference type="ARBA" id="ARBA00022801"/>
    </source>
</evidence>
<keyword evidence="9" id="KW-1185">Reference proteome</keyword>
<proteinExistence type="inferred from homology"/>
<dbReference type="InterPro" id="IPR020583">
    <property type="entry name" value="Inositol_monoP_metal-BS"/>
</dbReference>
<dbReference type="PROSITE" id="PS00629">
    <property type="entry name" value="IMP_1"/>
    <property type="match status" value="1"/>
</dbReference>
<dbReference type="Pfam" id="PF00459">
    <property type="entry name" value="Inositol_P"/>
    <property type="match status" value="1"/>
</dbReference>
<dbReference type="Proteomes" id="UP000602198">
    <property type="component" value="Unassembled WGS sequence"/>
</dbReference>
<keyword evidence="6 7" id="KW-0460">Magnesium</keyword>
<dbReference type="InterPro" id="IPR033942">
    <property type="entry name" value="IMPase"/>
</dbReference>
<comment type="caution">
    <text evidence="8">The sequence shown here is derived from an EMBL/GenBank/DDBJ whole genome shotgun (WGS) entry which is preliminary data.</text>
</comment>
<protein>
    <recommendedName>
        <fullName evidence="7">Inositol-1-monophosphatase</fullName>
        <ecNumber evidence="7">3.1.3.25</ecNumber>
    </recommendedName>
</protein>
<evidence type="ECO:0000256" key="4">
    <source>
        <dbReference type="ARBA" id="ARBA00022723"/>
    </source>
</evidence>
<comment type="catalytic activity">
    <reaction evidence="1 7">
        <text>a myo-inositol phosphate + H2O = myo-inositol + phosphate</text>
        <dbReference type="Rhea" id="RHEA:24056"/>
        <dbReference type="ChEBI" id="CHEBI:15377"/>
        <dbReference type="ChEBI" id="CHEBI:17268"/>
        <dbReference type="ChEBI" id="CHEBI:43474"/>
        <dbReference type="ChEBI" id="CHEBI:84139"/>
        <dbReference type="EC" id="3.1.3.25"/>
    </reaction>
</comment>
<evidence type="ECO:0000313" key="8">
    <source>
        <dbReference type="EMBL" id="MBL1077937.1"/>
    </source>
</evidence>
<reference evidence="8 9" key="1">
    <citation type="submission" date="2021-01" db="EMBL/GenBank/DDBJ databases">
        <title>WGS of actinomycetes isolated from Thailand.</title>
        <authorList>
            <person name="Thawai C."/>
        </authorList>
    </citation>
    <scope>NUCLEOTIDE SEQUENCE [LARGE SCALE GENOMIC DNA]</scope>
    <source>
        <strain evidence="8 9">LPG 2</strain>
    </source>
</reference>
<evidence type="ECO:0000256" key="7">
    <source>
        <dbReference type="RuleBase" id="RU364068"/>
    </source>
</evidence>
<dbReference type="PRINTS" id="PR00377">
    <property type="entry name" value="IMPHPHTASES"/>
</dbReference>
<dbReference type="RefSeq" id="WP_201952135.1">
    <property type="nucleotide sequence ID" value="NZ_JAERRJ010000010.1"/>
</dbReference>
<dbReference type="InterPro" id="IPR020550">
    <property type="entry name" value="Inositol_monophosphatase_CS"/>
</dbReference>
<dbReference type="PANTHER" id="PTHR20854">
    <property type="entry name" value="INOSITOL MONOPHOSPHATASE"/>
    <property type="match status" value="1"/>
</dbReference>
<dbReference type="Gene3D" id="3.40.190.80">
    <property type="match status" value="1"/>
</dbReference>
<evidence type="ECO:0000256" key="2">
    <source>
        <dbReference type="ARBA" id="ARBA00001946"/>
    </source>
</evidence>
<name>A0ABS1MBB0_9NOCA</name>
<dbReference type="InterPro" id="IPR000760">
    <property type="entry name" value="Inositol_monophosphatase-like"/>
</dbReference>
<dbReference type="SUPFAM" id="SSF56655">
    <property type="entry name" value="Carbohydrate phosphatase"/>
    <property type="match status" value="1"/>
</dbReference>
<comment type="similarity">
    <text evidence="3 7">Belongs to the inositol monophosphatase superfamily.</text>
</comment>
<evidence type="ECO:0000256" key="3">
    <source>
        <dbReference type="ARBA" id="ARBA00009759"/>
    </source>
</evidence>
<sequence>MTPEETELLTIARRAVAIGGGLLESAEPGRVEKKGDRDLVTDLDLRIQRGIQNFLVEVTPTIEFLGEELTGSRPDPETSEAVWILDPIDGTSNFVHGLPLTAISLALVRDGTPAVGVVFAPLLGLEYYATAGQGAYSNGHRIRCSRAKSISESIVSLGDYAVGADAESKNRRRVAITSALASTAERVRMFGSAALDLVWVAEGRTDACVILSNKPWDTAAGVLIARESGALVTDSQGHRHTLASADTIASTPAIAEELLAHIDQSSRRR</sequence>
<dbReference type="PROSITE" id="PS00630">
    <property type="entry name" value="IMP_2"/>
    <property type="match status" value="1"/>
</dbReference>
<dbReference type="Gene3D" id="3.30.540.10">
    <property type="entry name" value="Fructose-1,6-Bisphosphatase, subunit A, domain 1"/>
    <property type="match status" value="1"/>
</dbReference>
<organism evidence="8 9">
    <name type="scientific">Nocardia acididurans</name>
    <dbReference type="NCBI Taxonomy" id="2802282"/>
    <lineage>
        <taxon>Bacteria</taxon>
        <taxon>Bacillati</taxon>
        <taxon>Actinomycetota</taxon>
        <taxon>Actinomycetes</taxon>
        <taxon>Mycobacteriales</taxon>
        <taxon>Nocardiaceae</taxon>
        <taxon>Nocardia</taxon>
    </lineage>
</organism>
<dbReference type="PANTHER" id="PTHR20854:SF4">
    <property type="entry name" value="INOSITOL-1-MONOPHOSPHATASE-RELATED"/>
    <property type="match status" value="1"/>
</dbReference>
<evidence type="ECO:0000256" key="1">
    <source>
        <dbReference type="ARBA" id="ARBA00001033"/>
    </source>
</evidence>
<keyword evidence="5 7" id="KW-0378">Hydrolase</keyword>
<dbReference type="EMBL" id="JAERRJ010000010">
    <property type="protein sequence ID" value="MBL1077937.1"/>
    <property type="molecule type" value="Genomic_DNA"/>
</dbReference>
<dbReference type="EC" id="3.1.3.25" evidence="7"/>
<evidence type="ECO:0000256" key="6">
    <source>
        <dbReference type="ARBA" id="ARBA00022842"/>
    </source>
</evidence>
<accession>A0ABS1MBB0</accession>
<comment type="cofactor">
    <cofactor evidence="2 7">
        <name>Mg(2+)</name>
        <dbReference type="ChEBI" id="CHEBI:18420"/>
    </cofactor>
</comment>
<keyword evidence="4 7" id="KW-0479">Metal-binding</keyword>
<gene>
    <name evidence="8" type="ORF">JK358_26380</name>
</gene>
<dbReference type="CDD" id="cd01639">
    <property type="entry name" value="IMPase"/>
    <property type="match status" value="1"/>
</dbReference>
<evidence type="ECO:0000313" key="9">
    <source>
        <dbReference type="Proteomes" id="UP000602198"/>
    </source>
</evidence>